<dbReference type="Proteomes" id="UP000002420">
    <property type="component" value="Chromosome"/>
</dbReference>
<dbReference type="Pfam" id="PF00072">
    <property type="entry name" value="Response_reg"/>
    <property type="match status" value="1"/>
</dbReference>
<dbReference type="Pfam" id="PF00486">
    <property type="entry name" value="Trans_reg_C"/>
    <property type="match status" value="1"/>
</dbReference>
<keyword evidence="2" id="KW-0902">Two-component regulatory system</keyword>
<dbReference type="AlphaFoldDB" id="B3E5Z7"/>
<feature type="DNA-binding region" description="OmpR/PhoB-type" evidence="7">
    <location>
        <begin position="124"/>
        <end position="222"/>
    </location>
</feature>
<dbReference type="FunFam" id="3.40.50.2300:FF:000002">
    <property type="entry name" value="DNA-binding response regulator PhoP"/>
    <property type="match status" value="1"/>
</dbReference>
<dbReference type="eggNOG" id="COG0745">
    <property type="taxonomic scope" value="Bacteria"/>
</dbReference>
<evidence type="ECO:0000259" key="8">
    <source>
        <dbReference type="PROSITE" id="PS50110"/>
    </source>
</evidence>
<dbReference type="SUPFAM" id="SSF52172">
    <property type="entry name" value="CheY-like"/>
    <property type="match status" value="1"/>
</dbReference>
<proteinExistence type="predicted"/>
<dbReference type="InterPro" id="IPR001789">
    <property type="entry name" value="Sig_transdc_resp-reg_receiver"/>
</dbReference>
<dbReference type="KEGG" id="glo:Glov_0998"/>
<dbReference type="GO" id="GO:0006355">
    <property type="term" value="P:regulation of DNA-templated transcription"/>
    <property type="evidence" value="ECO:0007669"/>
    <property type="project" value="InterPro"/>
</dbReference>
<dbReference type="RefSeq" id="WP_012469071.1">
    <property type="nucleotide sequence ID" value="NC_010814.1"/>
</dbReference>
<evidence type="ECO:0000256" key="2">
    <source>
        <dbReference type="ARBA" id="ARBA00023012"/>
    </source>
</evidence>
<dbReference type="SMART" id="SM00448">
    <property type="entry name" value="REC"/>
    <property type="match status" value="1"/>
</dbReference>
<accession>B3E5Z7</accession>
<dbReference type="CDD" id="cd19935">
    <property type="entry name" value="REC_OmpR_CusR-like"/>
    <property type="match status" value="1"/>
</dbReference>
<evidence type="ECO:0000259" key="9">
    <source>
        <dbReference type="PROSITE" id="PS51755"/>
    </source>
</evidence>
<dbReference type="FunFam" id="1.10.10.10:FF:000005">
    <property type="entry name" value="Two-component system response regulator"/>
    <property type="match status" value="1"/>
</dbReference>
<evidence type="ECO:0000256" key="4">
    <source>
        <dbReference type="ARBA" id="ARBA00023125"/>
    </source>
</evidence>
<dbReference type="HOGENOM" id="CLU_000445_30_1_7"/>
<keyword evidence="4 7" id="KW-0238">DNA-binding</keyword>
<dbReference type="OrthoDB" id="9793321at2"/>
<protein>
    <submittedName>
        <fullName evidence="10">Two component transcriptional regulator, winged helix family</fullName>
    </submittedName>
</protein>
<evidence type="ECO:0000256" key="1">
    <source>
        <dbReference type="ARBA" id="ARBA00022553"/>
    </source>
</evidence>
<reference evidence="10 11" key="1">
    <citation type="submission" date="2008-05" db="EMBL/GenBank/DDBJ databases">
        <title>Complete sequence of chromosome of Geobacter lovleyi SZ.</title>
        <authorList>
            <consortium name="US DOE Joint Genome Institute"/>
            <person name="Lucas S."/>
            <person name="Copeland A."/>
            <person name="Lapidus A."/>
            <person name="Glavina del Rio T."/>
            <person name="Dalin E."/>
            <person name="Tice H."/>
            <person name="Bruce D."/>
            <person name="Goodwin L."/>
            <person name="Pitluck S."/>
            <person name="Chertkov O."/>
            <person name="Meincke L."/>
            <person name="Brettin T."/>
            <person name="Detter J.C."/>
            <person name="Han C."/>
            <person name="Tapia R."/>
            <person name="Kuske C.R."/>
            <person name="Schmutz J."/>
            <person name="Larimer F."/>
            <person name="Land M."/>
            <person name="Hauser L."/>
            <person name="Kyrpides N."/>
            <person name="Mikhailova N."/>
            <person name="Sung Y."/>
            <person name="Fletcher K.E."/>
            <person name="Ritalahti K.M."/>
            <person name="Loeffler F.E."/>
            <person name="Richardson P."/>
        </authorList>
    </citation>
    <scope>NUCLEOTIDE SEQUENCE [LARGE SCALE GENOMIC DNA]</scope>
    <source>
        <strain evidence="11">ATCC BAA-1151 / DSM 17278 / SZ</strain>
    </source>
</reference>
<dbReference type="Gene3D" id="6.10.250.690">
    <property type="match status" value="1"/>
</dbReference>
<name>B3E5Z7_TRIL1</name>
<dbReference type="InterPro" id="IPR001867">
    <property type="entry name" value="OmpR/PhoB-type_DNA-bd"/>
</dbReference>
<evidence type="ECO:0000256" key="5">
    <source>
        <dbReference type="ARBA" id="ARBA00023163"/>
    </source>
</evidence>
<dbReference type="InterPro" id="IPR039420">
    <property type="entry name" value="WalR-like"/>
</dbReference>
<dbReference type="Gene3D" id="1.10.10.10">
    <property type="entry name" value="Winged helix-like DNA-binding domain superfamily/Winged helix DNA-binding domain"/>
    <property type="match status" value="1"/>
</dbReference>
<dbReference type="PANTHER" id="PTHR48111">
    <property type="entry name" value="REGULATOR OF RPOS"/>
    <property type="match status" value="1"/>
</dbReference>
<feature type="domain" description="Response regulatory" evidence="8">
    <location>
        <begin position="2"/>
        <end position="116"/>
    </location>
</feature>
<feature type="domain" description="OmpR/PhoB-type" evidence="9">
    <location>
        <begin position="124"/>
        <end position="222"/>
    </location>
</feature>
<dbReference type="STRING" id="398767.Glov_0998"/>
<dbReference type="InterPro" id="IPR036388">
    <property type="entry name" value="WH-like_DNA-bd_sf"/>
</dbReference>
<dbReference type="PROSITE" id="PS50110">
    <property type="entry name" value="RESPONSE_REGULATORY"/>
    <property type="match status" value="1"/>
</dbReference>
<dbReference type="SMART" id="SM00862">
    <property type="entry name" value="Trans_reg_C"/>
    <property type="match status" value="1"/>
</dbReference>
<dbReference type="GO" id="GO:0032993">
    <property type="term" value="C:protein-DNA complex"/>
    <property type="evidence" value="ECO:0007669"/>
    <property type="project" value="TreeGrafter"/>
</dbReference>
<evidence type="ECO:0000313" key="10">
    <source>
        <dbReference type="EMBL" id="ACD94721.1"/>
    </source>
</evidence>
<keyword evidence="5" id="KW-0804">Transcription</keyword>
<sequence>MRILVVEDEKKVAAFIKRGLEEEGYQVDAVHDGEEGVRQAQEQPYDLLILDVMLPSKDGLSVVRELRQAGTVMPVLMLTARDTTDDIVAGLDAGSDDYLTKPFAFAELSARVRALARRIGRDRGAELVVADLRMDPLSRKVWRGDKEIELTIKEYGLLEFLMRNAGTVVTRNMIAEKVWEHSFESFTNIIDVYVNYVRKKVDKGFDRKLIHTVRGQGYTLKAE</sequence>
<evidence type="ECO:0000256" key="6">
    <source>
        <dbReference type="PROSITE-ProRule" id="PRU00169"/>
    </source>
</evidence>
<gene>
    <name evidence="10" type="ordered locus">Glov_0998</name>
</gene>
<organism evidence="10 11">
    <name type="scientific">Trichlorobacter lovleyi (strain ATCC BAA-1151 / DSM 17278 / SZ)</name>
    <name type="common">Geobacter lovleyi</name>
    <dbReference type="NCBI Taxonomy" id="398767"/>
    <lineage>
        <taxon>Bacteria</taxon>
        <taxon>Pseudomonadati</taxon>
        <taxon>Thermodesulfobacteriota</taxon>
        <taxon>Desulfuromonadia</taxon>
        <taxon>Geobacterales</taxon>
        <taxon>Geobacteraceae</taxon>
        <taxon>Trichlorobacter</taxon>
    </lineage>
</organism>
<evidence type="ECO:0000313" key="11">
    <source>
        <dbReference type="Proteomes" id="UP000002420"/>
    </source>
</evidence>
<dbReference type="InterPro" id="IPR011006">
    <property type="entry name" value="CheY-like_superfamily"/>
</dbReference>
<dbReference type="PANTHER" id="PTHR48111:SF22">
    <property type="entry name" value="REGULATOR OF RPOS"/>
    <property type="match status" value="1"/>
</dbReference>
<keyword evidence="3" id="KW-0805">Transcription regulation</keyword>
<dbReference type="GO" id="GO:0005829">
    <property type="term" value="C:cytosol"/>
    <property type="evidence" value="ECO:0007669"/>
    <property type="project" value="TreeGrafter"/>
</dbReference>
<dbReference type="GO" id="GO:0000976">
    <property type="term" value="F:transcription cis-regulatory region binding"/>
    <property type="evidence" value="ECO:0007669"/>
    <property type="project" value="TreeGrafter"/>
</dbReference>
<feature type="modified residue" description="4-aspartylphosphate" evidence="6">
    <location>
        <position position="51"/>
    </location>
</feature>
<dbReference type="PROSITE" id="PS51755">
    <property type="entry name" value="OMPR_PHOB"/>
    <property type="match status" value="1"/>
</dbReference>
<evidence type="ECO:0000256" key="7">
    <source>
        <dbReference type="PROSITE-ProRule" id="PRU01091"/>
    </source>
</evidence>
<dbReference type="Gene3D" id="3.40.50.2300">
    <property type="match status" value="1"/>
</dbReference>
<keyword evidence="1 6" id="KW-0597">Phosphoprotein</keyword>
<dbReference type="CDD" id="cd00383">
    <property type="entry name" value="trans_reg_C"/>
    <property type="match status" value="1"/>
</dbReference>
<dbReference type="EMBL" id="CP001089">
    <property type="protein sequence ID" value="ACD94721.1"/>
    <property type="molecule type" value="Genomic_DNA"/>
</dbReference>
<evidence type="ECO:0000256" key="3">
    <source>
        <dbReference type="ARBA" id="ARBA00023015"/>
    </source>
</evidence>
<dbReference type="GO" id="GO:0000156">
    <property type="term" value="F:phosphorelay response regulator activity"/>
    <property type="evidence" value="ECO:0007669"/>
    <property type="project" value="TreeGrafter"/>
</dbReference>
<keyword evidence="11" id="KW-1185">Reference proteome</keyword>